<feature type="compositionally biased region" description="Polar residues" evidence="1">
    <location>
        <begin position="221"/>
        <end position="252"/>
    </location>
</feature>
<sequence length="576" mass="64542">MASCDAVEEDIDNSNIPGDRSKSYLESYQEHVTRFQKHLLGCGDQALSPSHIAPSSYWTSSEKESFFHSLSIHSRFRPDLIAADIKSKSIADVCIYLTLLEKAAAESEPISREDFSIAMTVSESWVLAEEEQAKELLEPCDLRARQQSREGSQTPVQDMEASHSGMELDLSVAREKAMAQLNVHHLRVMDRILDDWEPLDNPESTVFPHSSFDTAHFRPQPSAQSPDNPVPVNLNTASEEGSTREIQANSDAPLSPRSRQRLRKRMYMRRKRAEQSGGNVNMELSKLQPGKKGHAEQEAVEETKDKEQLANGKGPVESREPSPGEEAKAAPDESTSELSNEEIVRKEVEALGIDGQFLVSNGLGLFQLESLGHFMGLFKYMSSEETDTETVSYISSKTIESLEYLVRAFILEVIHHAIVLKEEEQRLKGDIKVWHQRNDTVESSVSSPFVRTKIECKVSPSVIDNALAVLGHNRSRKKDLFGSLLLQAKKESHSESSHTQSPDNDAISTANTQGPFRPLPVMGRNLHIEDDAMNLEDSEMSSETEDEELRVELGEEEELDVDDCALETKHEEELWT</sequence>
<evidence type="ECO:0000313" key="2">
    <source>
        <dbReference type="EMBL" id="KAK7053300.1"/>
    </source>
</evidence>
<feature type="compositionally biased region" description="Acidic residues" evidence="1">
    <location>
        <begin position="531"/>
        <end position="565"/>
    </location>
</feature>
<feature type="compositionally biased region" description="Basic and acidic residues" evidence="1">
    <location>
        <begin position="566"/>
        <end position="576"/>
    </location>
</feature>
<feature type="compositionally biased region" description="Basic and acidic residues" evidence="1">
    <location>
        <begin position="293"/>
        <end position="308"/>
    </location>
</feature>
<feature type="compositionally biased region" description="Polar residues" evidence="1">
    <location>
        <begin position="497"/>
        <end position="514"/>
    </location>
</feature>
<dbReference type="InterPro" id="IPR039601">
    <property type="entry name" value="Rrn5"/>
</dbReference>
<organism evidence="2 3">
    <name type="scientific">Paramarasmius palmivorus</name>
    <dbReference type="NCBI Taxonomy" id="297713"/>
    <lineage>
        <taxon>Eukaryota</taxon>
        <taxon>Fungi</taxon>
        <taxon>Dikarya</taxon>
        <taxon>Basidiomycota</taxon>
        <taxon>Agaricomycotina</taxon>
        <taxon>Agaricomycetes</taxon>
        <taxon>Agaricomycetidae</taxon>
        <taxon>Agaricales</taxon>
        <taxon>Marasmiineae</taxon>
        <taxon>Marasmiaceae</taxon>
        <taxon>Paramarasmius</taxon>
    </lineage>
</organism>
<evidence type="ECO:0000256" key="1">
    <source>
        <dbReference type="SAM" id="MobiDB-lite"/>
    </source>
</evidence>
<dbReference type="GO" id="GO:0000182">
    <property type="term" value="F:rDNA binding"/>
    <property type="evidence" value="ECO:0007669"/>
    <property type="project" value="TreeGrafter"/>
</dbReference>
<comment type="caution">
    <text evidence="2">The sequence shown here is derived from an EMBL/GenBank/DDBJ whole genome shotgun (WGS) entry which is preliminary data.</text>
</comment>
<protein>
    <submittedName>
        <fullName evidence="2">Uncharacterized protein</fullName>
    </submittedName>
</protein>
<feature type="compositionally biased region" description="Basic and acidic residues" evidence="1">
    <location>
        <begin position="316"/>
        <end position="331"/>
    </location>
</feature>
<dbReference type="PANTHER" id="PTHR28079:SF1">
    <property type="entry name" value="RNA POLYMERASE I-SPECIFIC TRANSCRIPTION INITIATION FACTOR RRN5"/>
    <property type="match status" value="1"/>
</dbReference>
<keyword evidence="3" id="KW-1185">Reference proteome</keyword>
<dbReference type="AlphaFoldDB" id="A0AAW0DNB3"/>
<dbReference type="EMBL" id="JAYKXP010000010">
    <property type="protein sequence ID" value="KAK7053300.1"/>
    <property type="molecule type" value="Genomic_DNA"/>
</dbReference>
<feature type="compositionally biased region" description="Basic residues" evidence="1">
    <location>
        <begin position="258"/>
        <end position="272"/>
    </location>
</feature>
<feature type="region of interest" description="Disordered" evidence="1">
    <location>
        <begin position="204"/>
        <end position="340"/>
    </location>
</feature>
<accession>A0AAW0DNB3</accession>
<dbReference type="PANTHER" id="PTHR28079">
    <property type="entry name" value="RNA POLYMERASE I-SPECIFIC TRANSCRIPTION INITIATION FACTOR RRN5"/>
    <property type="match status" value="1"/>
</dbReference>
<reference evidence="2 3" key="1">
    <citation type="submission" date="2024-01" db="EMBL/GenBank/DDBJ databases">
        <title>A draft genome for a cacao thread blight-causing isolate of Paramarasmius palmivorus.</title>
        <authorList>
            <person name="Baruah I.K."/>
            <person name="Bukari Y."/>
            <person name="Amoako-Attah I."/>
            <person name="Meinhardt L.W."/>
            <person name="Bailey B.A."/>
            <person name="Cohen S.P."/>
        </authorList>
    </citation>
    <scope>NUCLEOTIDE SEQUENCE [LARGE SCALE GENOMIC DNA]</scope>
    <source>
        <strain evidence="2 3">GH-12</strain>
    </source>
</reference>
<dbReference type="Proteomes" id="UP001383192">
    <property type="component" value="Unassembled WGS sequence"/>
</dbReference>
<dbReference type="GO" id="GO:0000500">
    <property type="term" value="C:RNA polymerase I upstream activating factor complex"/>
    <property type="evidence" value="ECO:0007669"/>
    <property type="project" value="InterPro"/>
</dbReference>
<dbReference type="GO" id="GO:0006361">
    <property type="term" value="P:transcription initiation at RNA polymerase I promoter"/>
    <property type="evidence" value="ECO:0007669"/>
    <property type="project" value="TreeGrafter"/>
</dbReference>
<name>A0AAW0DNB3_9AGAR</name>
<evidence type="ECO:0000313" key="3">
    <source>
        <dbReference type="Proteomes" id="UP001383192"/>
    </source>
</evidence>
<proteinExistence type="predicted"/>
<feature type="region of interest" description="Disordered" evidence="1">
    <location>
        <begin position="144"/>
        <end position="163"/>
    </location>
</feature>
<dbReference type="GO" id="GO:0042790">
    <property type="term" value="P:nucleolar large rRNA transcription by RNA polymerase I"/>
    <property type="evidence" value="ECO:0007669"/>
    <property type="project" value="InterPro"/>
</dbReference>
<gene>
    <name evidence="2" type="ORF">VNI00_003926</name>
</gene>
<dbReference type="GO" id="GO:0001181">
    <property type="term" value="F:RNA polymerase I general transcription initiation factor activity"/>
    <property type="evidence" value="ECO:0007669"/>
    <property type="project" value="TreeGrafter"/>
</dbReference>
<feature type="region of interest" description="Disordered" evidence="1">
    <location>
        <begin position="491"/>
        <end position="576"/>
    </location>
</feature>
<feature type="compositionally biased region" description="Polar residues" evidence="1">
    <location>
        <begin position="204"/>
        <end position="213"/>
    </location>
</feature>